<dbReference type="EMBL" id="CP078073">
    <property type="protein sequence ID" value="QXL86610.1"/>
    <property type="molecule type" value="Genomic_DNA"/>
</dbReference>
<comment type="similarity">
    <text evidence="1">Belongs to the leucine-binding protein family.</text>
</comment>
<feature type="domain" description="Leucine-binding protein" evidence="4">
    <location>
        <begin position="33"/>
        <end position="389"/>
    </location>
</feature>
<dbReference type="InterPro" id="IPR028082">
    <property type="entry name" value="Peripla_BP_I"/>
</dbReference>
<evidence type="ECO:0000313" key="5">
    <source>
        <dbReference type="EMBL" id="MBY4893917.1"/>
    </source>
</evidence>
<dbReference type="Pfam" id="PF13458">
    <property type="entry name" value="Peripla_BP_6"/>
    <property type="match status" value="1"/>
</dbReference>
<name>A0A975TSC2_9RHOB</name>
<feature type="chain" id="PRO_5037700519" evidence="3">
    <location>
        <begin position="27"/>
        <end position="431"/>
    </location>
</feature>
<dbReference type="SUPFAM" id="SSF53822">
    <property type="entry name" value="Periplasmic binding protein-like I"/>
    <property type="match status" value="1"/>
</dbReference>
<evidence type="ECO:0000313" key="7">
    <source>
        <dbReference type="Proteomes" id="UP000693972"/>
    </source>
</evidence>
<sequence length="431" mass="46528">MGGHEPMKTLTMMAVAGAMAAGPAMADLVFPDLSYRTGPYAAGGIPFSDGYQDYMTLLNVRDGGIGGVMTSVPECETAYNTERGVECYESTRGMGALVYQPLSTGITYQLIPRTTADGIPLHTMGYGRTSAANGDVFSHVFNYPANYWDAASVIVNQLLEENDGDLSGQTIALLYHNSAYGREPIRTLETLSEMHGFELSQLAVDHPGQEQGNQWLQIRRERPDYVVMWGWGVMNQVAIQEAINTRYPMENFIGNWWAGADHDVESAGADAAGYRSLNMNRLGDMPVFSEIQELVIDAGLGAGDGSNLGNVLYTRGMYAAMLAAEAAATAQEIHGVAQIDASMMRDGMEALEITNARMEELGMPGIGPEFAVTCEDHGGTGMAIMQQWDGESWVTLTDFIAPDDSVTQPLVMEDSAQYAEENGIGPQCGES</sequence>
<evidence type="ECO:0000256" key="1">
    <source>
        <dbReference type="ARBA" id="ARBA00010062"/>
    </source>
</evidence>
<evidence type="ECO:0000259" key="4">
    <source>
        <dbReference type="Pfam" id="PF13458"/>
    </source>
</evidence>
<dbReference type="CDD" id="cd06334">
    <property type="entry name" value="PBP1_ABC_ligand_binding-like"/>
    <property type="match status" value="1"/>
</dbReference>
<keyword evidence="2 3" id="KW-0732">Signal</keyword>
<reference evidence="6 7" key="1">
    <citation type="submission" date="2021-07" db="EMBL/GenBank/DDBJ databases">
        <title>Karlodiniumbacter phycospheric gen. nov., sp. nov., a phycosphere bacterium isolated from karlodinium veneficum.</title>
        <authorList>
            <person name="Peng Y."/>
            <person name="Jiang L."/>
            <person name="Lee J."/>
        </authorList>
    </citation>
    <scope>NUCLEOTIDE SEQUENCE</scope>
    <source>
        <strain evidence="6 7">N5</strain>
    </source>
</reference>
<dbReference type="AlphaFoldDB" id="A0A975TSC2"/>
<protein>
    <submittedName>
        <fullName evidence="6">ABC transporter substrate-binding protein</fullName>
    </submittedName>
</protein>
<dbReference type="Proteomes" id="UP000693972">
    <property type="component" value="Unassembled WGS sequence"/>
</dbReference>
<feature type="signal peptide" evidence="3">
    <location>
        <begin position="1"/>
        <end position="26"/>
    </location>
</feature>
<dbReference type="EMBL" id="JAIMBW010000001">
    <property type="protein sequence ID" value="MBY4893917.1"/>
    <property type="molecule type" value="Genomic_DNA"/>
</dbReference>
<keyword evidence="7" id="KW-1185">Reference proteome</keyword>
<evidence type="ECO:0000256" key="3">
    <source>
        <dbReference type="SAM" id="SignalP"/>
    </source>
</evidence>
<gene>
    <name evidence="5" type="ORF">KUL25_14255</name>
    <name evidence="6" type="ORF">KUL25_14260</name>
</gene>
<evidence type="ECO:0000313" key="6">
    <source>
        <dbReference type="EMBL" id="QXL86610.1"/>
    </source>
</evidence>
<dbReference type="InterPro" id="IPR028081">
    <property type="entry name" value="Leu-bd"/>
</dbReference>
<proteinExistence type="inferred from homology"/>
<organism evidence="6">
    <name type="scientific">Gymnodinialimonas phycosphaerae</name>
    <dbReference type="NCBI Taxonomy" id="2841589"/>
    <lineage>
        <taxon>Bacteria</taxon>
        <taxon>Pseudomonadati</taxon>
        <taxon>Pseudomonadota</taxon>
        <taxon>Alphaproteobacteria</taxon>
        <taxon>Rhodobacterales</taxon>
        <taxon>Paracoccaceae</taxon>
        <taxon>Gymnodinialimonas</taxon>
    </lineage>
</organism>
<accession>A0A975TSC2</accession>
<dbReference type="Gene3D" id="3.40.50.2300">
    <property type="match status" value="2"/>
</dbReference>
<evidence type="ECO:0000256" key="2">
    <source>
        <dbReference type="ARBA" id="ARBA00022729"/>
    </source>
</evidence>